<comment type="subcellular location">
    <subcellularLocation>
        <location evidence="1">Cytoplasm</location>
        <location evidence="1">Cytoskeleton</location>
    </subcellularLocation>
</comment>
<evidence type="ECO:0000256" key="3">
    <source>
        <dbReference type="ARBA" id="ARBA00022490"/>
    </source>
</evidence>
<comment type="similarity">
    <text evidence="2">Belongs to the kinesin light chain family.</text>
</comment>
<evidence type="ECO:0000256" key="9">
    <source>
        <dbReference type="ARBA" id="ARBA00023212"/>
    </source>
</evidence>
<organism evidence="11 12">
    <name type="scientific">Parvularcula dongshanensis</name>
    <dbReference type="NCBI Taxonomy" id="1173995"/>
    <lineage>
        <taxon>Bacteria</taxon>
        <taxon>Pseudomonadati</taxon>
        <taxon>Pseudomonadota</taxon>
        <taxon>Alphaproteobacteria</taxon>
        <taxon>Parvularculales</taxon>
        <taxon>Parvularculaceae</taxon>
        <taxon>Parvularcula</taxon>
    </lineage>
</organism>
<evidence type="ECO:0000313" key="11">
    <source>
        <dbReference type="EMBL" id="MBB4660201.1"/>
    </source>
</evidence>
<dbReference type="SMART" id="SM00028">
    <property type="entry name" value="TPR"/>
    <property type="match status" value="9"/>
</dbReference>
<proteinExistence type="inferred from homology"/>
<dbReference type="Pfam" id="PF13424">
    <property type="entry name" value="TPR_12"/>
    <property type="match status" value="4"/>
</dbReference>
<evidence type="ECO:0000256" key="1">
    <source>
        <dbReference type="ARBA" id="ARBA00004245"/>
    </source>
</evidence>
<keyword evidence="3" id="KW-0963">Cytoplasm</keyword>
<keyword evidence="4" id="KW-0493">Microtubule</keyword>
<dbReference type="EMBL" id="JACHOB010000007">
    <property type="protein sequence ID" value="MBB4660201.1"/>
    <property type="molecule type" value="Genomic_DNA"/>
</dbReference>
<gene>
    <name evidence="11" type="ORF">GGQ59_002751</name>
</gene>
<evidence type="ECO:0000256" key="10">
    <source>
        <dbReference type="SAM" id="MobiDB-lite"/>
    </source>
</evidence>
<dbReference type="InterPro" id="IPR002151">
    <property type="entry name" value="Kinesin_light"/>
</dbReference>
<dbReference type="SUPFAM" id="SSF52540">
    <property type="entry name" value="P-loop containing nucleoside triphosphate hydrolases"/>
    <property type="match status" value="1"/>
</dbReference>
<dbReference type="AlphaFoldDB" id="A0A840I7F5"/>
<protein>
    <submittedName>
        <fullName evidence="11">Tetratricopeptide (TPR) repeat protein</fullName>
    </submittedName>
</protein>
<accession>A0A840I7F5</accession>
<evidence type="ECO:0000256" key="5">
    <source>
        <dbReference type="ARBA" id="ARBA00022737"/>
    </source>
</evidence>
<evidence type="ECO:0000256" key="8">
    <source>
        <dbReference type="ARBA" id="ARBA00023175"/>
    </source>
</evidence>
<keyword evidence="9" id="KW-0206">Cytoskeleton</keyword>
<evidence type="ECO:0000256" key="7">
    <source>
        <dbReference type="ARBA" id="ARBA00023054"/>
    </source>
</evidence>
<dbReference type="RefSeq" id="WP_183819585.1">
    <property type="nucleotide sequence ID" value="NZ_JACHOB010000007.1"/>
</dbReference>
<dbReference type="PANTHER" id="PTHR45783:SF3">
    <property type="entry name" value="KINESIN LIGHT CHAIN"/>
    <property type="match status" value="1"/>
</dbReference>
<dbReference type="GO" id="GO:0019894">
    <property type="term" value="F:kinesin binding"/>
    <property type="evidence" value="ECO:0007669"/>
    <property type="project" value="TreeGrafter"/>
</dbReference>
<dbReference type="GO" id="GO:0005871">
    <property type="term" value="C:kinesin complex"/>
    <property type="evidence" value="ECO:0007669"/>
    <property type="project" value="InterPro"/>
</dbReference>
<sequence>MQERIFVNRAEAKEFFRSAINAVPDDRTALRVFHGEGGAGKSALCRELAALAKAKAYDSQGRRVACAYLAFDRNVESAVRTDPLRLLAAIRNELADQGFDFPGFDLCLAFVWNELRGIEQPLKLSRAWLSNSSDTIAEGVRDGVDFAREAIQEEVRKIPGLGIVLTKLSKWTVDKSKLAWICKRQEHVATFLKGASGADESKLVEELILVFAAELKRLRAEDERLVVVLLLDEYESIFTGGISSARGQEQPVDRALRSLLEETTRCLAVFFMRGPLPWSNSRFLAVSKADHYDVTGLERNYAEDWLREAGIEDEALRAAMIDSATALETEGERVYPVLLDTLIGLHRQYARRGHPVTPEMVCVRAEGIESKLREVVERVLRDHGDNQAVKLTFGVLCLLGRFDVETVRFVVGSFQTGLAGDPYVFFSNVSFVDQGADGTLSVHGKIAEVHRAVFDEITAPNLGMDRNAAEDRLIDHLLERGGARDKDNRRAYNPVESELVLEAAAIRIRRGADGYVEWLNAVVGEEARDALFRQVGEVLWRGALGLCIDVFGSDHKDTATSYDNLAINLTAQGRYQEAEPLLRTALEIRQRVYGKEDTITAASYNNVASNLNAQGRYQEAEPLHRKALDICHRVLGEGHPNTATGYDNLATNLRAQSRYQEAEPLYRTALEIRQRALGEEHLKTATSYDNLAGNLNAQGRYREAEPLHQRALGICQRVLGDGHPDTATSCDNLAVNLDAQGRYREAEPFHQKALGIYQRVLGEEHPLTASSYDTFANNLNAQGRYREAEPFHQRALAICQRVLGKEHPNTASSYDNLATNLKAQGRYQEAEPLYRVALEIRQQVLSEEHPVTAATYNNLATNLDAQGRYEEAEPLYRTTIDICERAFGEGHPNTATSFDNLATNLIAQGRYEEAEPLLRTALDICQRTVGDEHPTTRNVRSNLESVKRKRS</sequence>
<dbReference type="PANTHER" id="PTHR45783">
    <property type="entry name" value="KINESIN LIGHT CHAIN"/>
    <property type="match status" value="1"/>
</dbReference>
<dbReference type="InterPro" id="IPR019734">
    <property type="entry name" value="TPR_rpt"/>
</dbReference>
<keyword evidence="8" id="KW-0505">Motor protein</keyword>
<feature type="region of interest" description="Disordered" evidence="10">
    <location>
        <begin position="932"/>
        <end position="951"/>
    </location>
</feature>
<dbReference type="InterPro" id="IPR011990">
    <property type="entry name" value="TPR-like_helical_dom_sf"/>
</dbReference>
<keyword evidence="12" id="KW-1185">Reference proteome</keyword>
<keyword evidence="5" id="KW-0677">Repeat</keyword>
<dbReference type="Gene3D" id="1.25.40.10">
    <property type="entry name" value="Tetratricopeptide repeat domain"/>
    <property type="match status" value="3"/>
</dbReference>
<dbReference type="InterPro" id="IPR027417">
    <property type="entry name" value="P-loop_NTPase"/>
</dbReference>
<name>A0A840I7F5_9PROT</name>
<keyword evidence="7" id="KW-0175">Coiled coil</keyword>
<dbReference type="GO" id="GO:0007018">
    <property type="term" value="P:microtubule-based movement"/>
    <property type="evidence" value="ECO:0007669"/>
    <property type="project" value="TreeGrafter"/>
</dbReference>
<reference evidence="11 12" key="1">
    <citation type="submission" date="2020-08" db="EMBL/GenBank/DDBJ databases">
        <title>Genomic Encyclopedia of Type Strains, Phase IV (KMG-IV): sequencing the most valuable type-strain genomes for metagenomic binning, comparative biology and taxonomic classification.</title>
        <authorList>
            <person name="Goeker M."/>
        </authorList>
    </citation>
    <scope>NUCLEOTIDE SEQUENCE [LARGE SCALE GENOMIC DNA]</scope>
    <source>
        <strain evidence="11 12">DSM 102850</strain>
    </source>
</reference>
<dbReference type="GO" id="GO:0005874">
    <property type="term" value="C:microtubule"/>
    <property type="evidence" value="ECO:0007669"/>
    <property type="project" value="UniProtKB-KW"/>
</dbReference>
<evidence type="ECO:0000256" key="2">
    <source>
        <dbReference type="ARBA" id="ARBA00009622"/>
    </source>
</evidence>
<evidence type="ECO:0000256" key="4">
    <source>
        <dbReference type="ARBA" id="ARBA00022701"/>
    </source>
</evidence>
<evidence type="ECO:0000313" key="12">
    <source>
        <dbReference type="Proteomes" id="UP000563524"/>
    </source>
</evidence>
<evidence type="ECO:0000256" key="6">
    <source>
        <dbReference type="ARBA" id="ARBA00022803"/>
    </source>
</evidence>
<dbReference type="Pfam" id="PF13374">
    <property type="entry name" value="TPR_10"/>
    <property type="match status" value="1"/>
</dbReference>
<dbReference type="GO" id="GO:0005737">
    <property type="term" value="C:cytoplasm"/>
    <property type="evidence" value="ECO:0007669"/>
    <property type="project" value="TreeGrafter"/>
</dbReference>
<dbReference type="Proteomes" id="UP000563524">
    <property type="component" value="Unassembled WGS sequence"/>
</dbReference>
<keyword evidence="6" id="KW-0802">TPR repeat</keyword>
<comment type="caution">
    <text evidence="11">The sequence shown here is derived from an EMBL/GenBank/DDBJ whole genome shotgun (WGS) entry which is preliminary data.</text>
</comment>
<dbReference type="SUPFAM" id="SSF48452">
    <property type="entry name" value="TPR-like"/>
    <property type="match status" value="3"/>
</dbReference>